<dbReference type="RefSeq" id="WP_157388031.1">
    <property type="nucleotide sequence ID" value="NZ_WRPP01000002.1"/>
</dbReference>
<dbReference type="InterPro" id="IPR045676">
    <property type="entry name" value="DUF6194"/>
</dbReference>
<accession>A0A7K1UWB5</accession>
<keyword evidence="3" id="KW-1185">Reference proteome</keyword>
<sequence length="154" mass="16986">MEIDEITEYIESLGGVLTLAPGPDSGFPEIAWGDKFFYYAPDGQIPTRTQPFATIVTKNYPDDTTSDLDRPDVFRLNINPGRDAFLTHLGYPPRNTADHPVDASKPDTWIPHPVYASAGWVAVVAPGDGTESTAKELLTRAHSRARSNYDRHAD</sequence>
<dbReference type="Proteomes" id="UP000466794">
    <property type="component" value="Unassembled WGS sequence"/>
</dbReference>
<evidence type="ECO:0000313" key="2">
    <source>
        <dbReference type="EMBL" id="MVU78582.1"/>
    </source>
</evidence>
<dbReference type="Pfam" id="PF19694">
    <property type="entry name" value="DUF6194"/>
    <property type="match status" value="1"/>
</dbReference>
<evidence type="ECO:0000259" key="1">
    <source>
        <dbReference type="Pfam" id="PF19694"/>
    </source>
</evidence>
<name>A0A7K1UWB5_9NOCA</name>
<gene>
    <name evidence="2" type="ORF">GPX89_15160</name>
</gene>
<evidence type="ECO:0000313" key="3">
    <source>
        <dbReference type="Proteomes" id="UP000466794"/>
    </source>
</evidence>
<dbReference type="AlphaFoldDB" id="A0A7K1UWB5"/>
<protein>
    <recommendedName>
        <fullName evidence="1">DUF6194 domain-containing protein</fullName>
    </recommendedName>
</protein>
<organism evidence="2 3">
    <name type="scientific">Nocardia terrae</name>
    <dbReference type="NCBI Taxonomy" id="2675851"/>
    <lineage>
        <taxon>Bacteria</taxon>
        <taxon>Bacillati</taxon>
        <taxon>Actinomycetota</taxon>
        <taxon>Actinomycetes</taxon>
        <taxon>Mycobacteriales</taxon>
        <taxon>Nocardiaceae</taxon>
        <taxon>Nocardia</taxon>
    </lineage>
</organism>
<feature type="domain" description="DUF6194" evidence="1">
    <location>
        <begin position="1"/>
        <end position="153"/>
    </location>
</feature>
<comment type="caution">
    <text evidence="2">The sequence shown here is derived from an EMBL/GenBank/DDBJ whole genome shotgun (WGS) entry which is preliminary data.</text>
</comment>
<dbReference type="EMBL" id="WRPP01000002">
    <property type="protein sequence ID" value="MVU78582.1"/>
    <property type="molecule type" value="Genomic_DNA"/>
</dbReference>
<reference evidence="2 3" key="1">
    <citation type="submission" date="2019-12" db="EMBL/GenBank/DDBJ databases">
        <title>Nocardia sp. nov. ET3-3 isolated from soil.</title>
        <authorList>
            <person name="Kanchanasin P."/>
            <person name="Tanasupawat S."/>
            <person name="Yuki M."/>
            <person name="Kudo T."/>
        </authorList>
    </citation>
    <scope>NUCLEOTIDE SEQUENCE [LARGE SCALE GENOMIC DNA]</scope>
    <source>
        <strain evidence="2 3">ET3-3</strain>
    </source>
</reference>
<proteinExistence type="predicted"/>